<dbReference type="PANTHER" id="PTHR12236">
    <property type="entry name" value="STRUCTURAL CONTITUENT OF CUTICLE"/>
    <property type="match status" value="1"/>
</dbReference>
<sequence length="186" mass="20581">HQSSHQTIRHGHGSPIHTSIHKPHGIHHPSPVFHSAPYHPAPYHPAPYHPAPVVHKPAPYHPTPVYHPAPIVHKPVYHPAPVVHNPAPYHSEVYADTPAVYQYGYAVADDYAGTNFAANENRDGYSTNGEYRVALPDGRTQVVTYNVADAYSGYVADVKYEGQAHYDTYKPAPHHPAPHHPAPYHA</sequence>
<dbReference type="AlphaFoldDB" id="A0A7T8QWB5"/>
<keyword evidence="1 2" id="KW-0193">Cuticle</keyword>
<keyword evidence="5" id="KW-1185">Reference proteome</keyword>
<evidence type="ECO:0000256" key="3">
    <source>
        <dbReference type="SAM" id="MobiDB-lite"/>
    </source>
</evidence>
<name>A0A7T8QWB5_CALRO</name>
<feature type="non-terminal residue" evidence="4">
    <location>
        <position position="1"/>
    </location>
</feature>
<gene>
    <name evidence="4" type="ORF">FKW44_002406</name>
</gene>
<evidence type="ECO:0000256" key="2">
    <source>
        <dbReference type="PROSITE-ProRule" id="PRU00497"/>
    </source>
</evidence>
<dbReference type="PANTHER" id="PTHR12236:SF79">
    <property type="entry name" value="CUTICULAR PROTEIN 50CB-RELATED"/>
    <property type="match status" value="1"/>
</dbReference>
<evidence type="ECO:0008006" key="6">
    <source>
        <dbReference type="Google" id="ProtNLM"/>
    </source>
</evidence>
<reference evidence="5" key="1">
    <citation type="submission" date="2021-01" db="EMBL/GenBank/DDBJ databases">
        <title>Caligus Genome Assembly.</title>
        <authorList>
            <person name="Gallardo-Escarate C."/>
        </authorList>
    </citation>
    <scope>NUCLEOTIDE SEQUENCE [LARGE SCALE GENOMIC DNA]</scope>
</reference>
<dbReference type="InterPro" id="IPR000618">
    <property type="entry name" value="Insect_cuticle"/>
</dbReference>
<dbReference type="GO" id="GO:0042302">
    <property type="term" value="F:structural constituent of cuticle"/>
    <property type="evidence" value="ECO:0007669"/>
    <property type="project" value="UniProtKB-UniRule"/>
</dbReference>
<dbReference type="Pfam" id="PF00379">
    <property type="entry name" value="Chitin_bind_4"/>
    <property type="match status" value="1"/>
</dbReference>
<dbReference type="PROSITE" id="PS51155">
    <property type="entry name" value="CHIT_BIND_RR_2"/>
    <property type="match status" value="1"/>
</dbReference>
<evidence type="ECO:0000256" key="1">
    <source>
        <dbReference type="ARBA" id="ARBA00022460"/>
    </source>
</evidence>
<dbReference type="OrthoDB" id="6423516at2759"/>
<evidence type="ECO:0000313" key="4">
    <source>
        <dbReference type="EMBL" id="QQP57423.1"/>
    </source>
</evidence>
<dbReference type="InterPro" id="IPR051217">
    <property type="entry name" value="Insect_Cuticle_Struc_Prot"/>
</dbReference>
<dbReference type="Proteomes" id="UP000595437">
    <property type="component" value="Chromosome 2"/>
</dbReference>
<dbReference type="EMBL" id="CP045891">
    <property type="protein sequence ID" value="QQP57423.1"/>
    <property type="molecule type" value="Genomic_DNA"/>
</dbReference>
<evidence type="ECO:0000313" key="5">
    <source>
        <dbReference type="Proteomes" id="UP000595437"/>
    </source>
</evidence>
<dbReference type="GO" id="GO:0005615">
    <property type="term" value="C:extracellular space"/>
    <property type="evidence" value="ECO:0007669"/>
    <property type="project" value="TreeGrafter"/>
</dbReference>
<organism evidence="4 5">
    <name type="scientific">Caligus rogercresseyi</name>
    <name type="common">Sea louse</name>
    <dbReference type="NCBI Taxonomy" id="217165"/>
    <lineage>
        <taxon>Eukaryota</taxon>
        <taxon>Metazoa</taxon>
        <taxon>Ecdysozoa</taxon>
        <taxon>Arthropoda</taxon>
        <taxon>Crustacea</taxon>
        <taxon>Multicrustacea</taxon>
        <taxon>Hexanauplia</taxon>
        <taxon>Copepoda</taxon>
        <taxon>Siphonostomatoida</taxon>
        <taxon>Caligidae</taxon>
        <taxon>Caligus</taxon>
    </lineage>
</organism>
<protein>
    <recommendedName>
        <fullName evidence="6">Cuticle protein 8</fullName>
    </recommendedName>
</protein>
<proteinExistence type="predicted"/>
<dbReference type="GO" id="GO:0031012">
    <property type="term" value="C:extracellular matrix"/>
    <property type="evidence" value="ECO:0007669"/>
    <property type="project" value="TreeGrafter"/>
</dbReference>
<accession>A0A7T8QWB5</accession>
<feature type="region of interest" description="Disordered" evidence="3">
    <location>
        <begin position="1"/>
        <end position="34"/>
    </location>
</feature>